<dbReference type="GO" id="GO:0003677">
    <property type="term" value="F:DNA binding"/>
    <property type="evidence" value="ECO:0007669"/>
    <property type="project" value="UniProtKB-KW"/>
</dbReference>
<dbReference type="InterPro" id="IPR047057">
    <property type="entry name" value="MerR_fam"/>
</dbReference>
<dbReference type="CDD" id="cd04765">
    <property type="entry name" value="HTH_MlrA-like_sg2"/>
    <property type="match status" value="1"/>
</dbReference>
<evidence type="ECO:0000313" key="3">
    <source>
        <dbReference type="EMBL" id="AWM77410.1"/>
    </source>
</evidence>
<reference evidence="4" key="1">
    <citation type="submission" date="2018-05" db="EMBL/GenBank/DDBJ databases">
        <title>Genome sequencing of Phenylobacterium sp. HYN0004.</title>
        <authorList>
            <person name="Yi H."/>
            <person name="Baek C."/>
        </authorList>
    </citation>
    <scope>NUCLEOTIDE SEQUENCE [LARGE SCALE GENOMIC DNA]</scope>
    <source>
        <strain evidence="4">HYN0004</strain>
    </source>
</reference>
<dbReference type="RefSeq" id="WP_110449977.1">
    <property type="nucleotide sequence ID" value="NZ_CP029479.1"/>
</dbReference>
<dbReference type="OrthoDB" id="9810140at2"/>
<dbReference type="Proteomes" id="UP000247763">
    <property type="component" value="Chromosome"/>
</dbReference>
<protein>
    <submittedName>
        <fullName evidence="3">MerR family transcriptional regulator</fullName>
    </submittedName>
</protein>
<feature type="domain" description="HTH merR-type" evidence="2">
    <location>
        <begin position="10"/>
        <end position="78"/>
    </location>
</feature>
<name>A0A2Z3HW13_9CAUL</name>
<dbReference type="EMBL" id="CP029479">
    <property type="protein sequence ID" value="AWM77410.1"/>
    <property type="molecule type" value="Genomic_DNA"/>
</dbReference>
<dbReference type="Pfam" id="PF13411">
    <property type="entry name" value="MerR_1"/>
    <property type="match status" value="1"/>
</dbReference>
<dbReference type="AlphaFoldDB" id="A0A2Z3HW13"/>
<evidence type="ECO:0000313" key="4">
    <source>
        <dbReference type="Proteomes" id="UP000247763"/>
    </source>
</evidence>
<dbReference type="PANTHER" id="PTHR30204:SF15">
    <property type="entry name" value="BLL5018 PROTEIN"/>
    <property type="match status" value="1"/>
</dbReference>
<dbReference type="SUPFAM" id="SSF46955">
    <property type="entry name" value="Putative DNA-binding domain"/>
    <property type="match status" value="1"/>
</dbReference>
<organism evidence="3 4">
    <name type="scientific">Phenylobacterium parvum</name>
    <dbReference type="NCBI Taxonomy" id="2201350"/>
    <lineage>
        <taxon>Bacteria</taxon>
        <taxon>Pseudomonadati</taxon>
        <taxon>Pseudomonadota</taxon>
        <taxon>Alphaproteobacteria</taxon>
        <taxon>Caulobacterales</taxon>
        <taxon>Caulobacteraceae</taxon>
        <taxon>Phenylobacterium</taxon>
    </lineage>
</organism>
<keyword evidence="1" id="KW-0238">DNA-binding</keyword>
<proteinExistence type="predicted"/>
<evidence type="ECO:0000256" key="1">
    <source>
        <dbReference type="ARBA" id="ARBA00023125"/>
    </source>
</evidence>
<dbReference type="GO" id="GO:0003700">
    <property type="term" value="F:DNA-binding transcription factor activity"/>
    <property type="evidence" value="ECO:0007669"/>
    <property type="project" value="InterPro"/>
</dbReference>
<accession>A0A2Z3HW13</accession>
<evidence type="ECO:0000259" key="2">
    <source>
        <dbReference type="PROSITE" id="PS50937"/>
    </source>
</evidence>
<dbReference type="PANTHER" id="PTHR30204">
    <property type="entry name" value="REDOX-CYCLING DRUG-SENSING TRANSCRIPTIONAL ACTIVATOR SOXR"/>
    <property type="match status" value="1"/>
</dbReference>
<gene>
    <name evidence="3" type="ORF">HYN04_06305</name>
</gene>
<keyword evidence="4" id="KW-1185">Reference proteome</keyword>
<dbReference type="InterPro" id="IPR009061">
    <property type="entry name" value="DNA-bd_dom_put_sf"/>
</dbReference>
<dbReference type="SMART" id="SM00422">
    <property type="entry name" value="HTH_MERR"/>
    <property type="match status" value="1"/>
</dbReference>
<dbReference type="Gene3D" id="1.10.1660.10">
    <property type="match status" value="1"/>
</dbReference>
<dbReference type="PROSITE" id="PS50937">
    <property type="entry name" value="HTH_MERR_2"/>
    <property type="match status" value="1"/>
</dbReference>
<dbReference type="KEGG" id="phb:HYN04_06305"/>
<sequence>MAKGPDAFRTISEAADEVGVAPHVLRFWETRFSVIRPMKRAGGRRFYRPQDVALLKSLRVLLHDRGLSIREVQQLARVEGVRALVSRAESGPESVPEQVPAASVIVPEPAHLVAAPSPAPAPSGPDDEGLRRLAAARDDLIAVKRRLDALLST</sequence>
<dbReference type="InterPro" id="IPR000551">
    <property type="entry name" value="MerR-type_HTH_dom"/>
</dbReference>